<dbReference type="SUPFAM" id="SSF48452">
    <property type="entry name" value="TPR-like"/>
    <property type="match status" value="1"/>
</dbReference>
<feature type="transmembrane region" description="Helical" evidence="9">
    <location>
        <begin position="39"/>
        <end position="56"/>
    </location>
</feature>
<keyword evidence="9" id="KW-0812">Transmembrane</keyword>
<evidence type="ECO:0000256" key="8">
    <source>
        <dbReference type="ARBA" id="ARBA00041958"/>
    </source>
</evidence>
<evidence type="ECO:0000313" key="10">
    <source>
        <dbReference type="EMBL" id="KAK6642458.1"/>
    </source>
</evidence>
<dbReference type="Gene3D" id="1.25.40.10">
    <property type="entry name" value="Tetratricopeptide repeat domain"/>
    <property type="match status" value="1"/>
</dbReference>
<evidence type="ECO:0000256" key="7">
    <source>
        <dbReference type="ARBA" id="ARBA00039966"/>
    </source>
</evidence>
<keyword evidence="5" id="KW-0802">TPR repeat</keyword>
<dbReference type="PANTHER" id="PTHR16056">
    <property type="entry name" value="REGULATOR OF MICROTUBULE DYNAMICS PROTEIN"/>
    <property type="match status" value="1"/>
</dbReference>
<proteinExistence type="predicted"/>
<comment type="subunit">
    <text evidence="2">Interacts with microtubules.</text>
</comment>
<keyword evidence="9" id="KW-1133">Transmembrane helix</keyword>
<keyword evidence="6" id="KW-0206">Cytoskeleton</keyword>
<dbReference type="GO" id="GO:0008017">
    <property type="term" value="F:microtubule binding"/>
    <property type="evidence" value="ECO:0007669"/>
    <property type="project" value="TreeGrafter"/>
</dbReference>
<dbReference type="GO" id="GO:0097431">
    <property type="term" value="C:mitotic spindle pole"/>
    <property type="evidence" value="ECO:0007669"/>
    <property type="project" value="TreeGrafter"/>
</dbReference>
<dbReference type="InterPro" id="IPR049039">
    <property type="entry name" value="RMD1-3_a_helical_rpt"/>
</dbReference>
<dbReference type="GO" id="GO:0005876">
    <property type="term" value="C:spindle microtubule"/>
    <property type="evidence" value="ECO:0007669"/>
    <property type="project" value="TreeGrafter"/>
</dbReference>
<gene>
    <name evidence="10" type="ORF">RUM43_003960</name>
</gene>
<evidence type="ECO:0000256" key="6">
    <source>
        <dbReference type="ARBA" id="ARBA00023212"/>
    </source>
</evidence>
<evidence type="ECO:0000256" key="4">
    <source>
        <dbReference type="ARBA" id="ARBA00022737"/>
    </source>
</evidence>
<sequence>MAFRTNLMKVLSFYALRKIGHHKNMTRFYKVQMIQRSPVYFNSLFYFILINFLPTAKMESIRVDDKTNKNDNNKNEISVQAALIQSDELFLIGKFSESYNALSSFKETDDPEVLWRLSRALYNMSKQKGTSKTDKEAQIKEAYQYIEKALSLNQEHYAIHKWTAILIDAKSALESIKSRINNLPLFKKHLTMAIELNPKDATSIYMLGQYMYNIADMSWLQLTIAKTLFGTPPEASFEEAFYYFSRAEEVEPNFYSANLLMLGKTCLKLKRIEAAQYWLKCATSYPVRTDEDEAVRLEAEALLKKYSTLKTEVQN</sequence>
<name>A0AAN8P750_POLSC</name>
<evidence type="ECO:0000256" key="1">
    <source>
        <dbReference type="ARBA" id="ARBA00004245"/>
    </source>
</evidence>
<reference evidence="10 11" key="1">
    <citation type="submission" date="2023-10" db="EMBL/GenBank/DDBJ databases">
        <title>Genomes of two closely related lineages of the louse Polyplax serrata with different host specificities.</title>
        <authorList>
            <person name="Martinu J."/>
            <person name="Tarabai H."/>
            <person name="Stefka J."/>
            <person name="Hypsa V."/>
        </authorList>
    </citation>
    <scope>NUCLEOTIDE SEQUENCE [LARGE SCALE GENOMIC DNA]</scope>
    <source>
        <strain evidence="10">HR10_N</strain>
    </source>
</reference>
<dbReference type="PANTHER" id="PTHR16056:SF16">
    <property type="entry name" value="REGULATOR OF MICROTUBULE DYNAMICS PROTEIN 1"/>
    <property type="match status" value="1"/>
</dbReference>
<dbReference type="Pfam" id="PF21033">
    <property type="entry name" value="RMD1-3"/>
    <property type="match status" value="1"/>
</dbReference>
<evidence type="ECO:0000256" key="3">
    <source>
        <dbReference type="ARBA" id="ARBA00022490"/>
    </source>
</evidence>
<keyword evidence="3" id="KW-0963">Cytoplasm</keyword>
<evidence type="ECO:0000256" key="9">
    <source>
        <dbReference type="SAM" id="Phobius"/>
    </source>
</evidence>
<dbReference type="AlphaFoldDB" id="A0AAN8P750"/>
<evidence type="ECO:0000256" key="5">
    <source>
        <dbReference type="ARBA" id="ARBA00022803"/>
    </source>
</evidence>
<dbReference type="EMBL" id="JAWJWE010000002">
    <property type="protein sequence ID" value="KAK6642458.1"/>
    <property type="molecule type" value="Genomic_DNA"/>
</dbReference>
<accession>A0AAN8P750</accession>
<dbReference type="InterPro" id="IPR011990">
    <property type="entry name" value="TPR-like_helical_dom_sf"/>
</dbReference>
<dbReference type="Proteomes" id="UP001372834">
    <property type="component" value="Unassembled WGS sequence"/>
</dbReference>
<evidence type="ECO:0000313" key="11">
    <source>
        <dbReference type="Proteomes" id="UP001372834"/>
    </source>
</evidence>
<comment type="caution">
    <text evidence="10">The sequence shown here is derived from an EMBL/GenBank/DDBJ whole genome shotgun (WGS) entry which is preliminary data.</text>
</comment>
<keyword evidence="9" id="KW-0472">Membrane</keyword>
<dbReference type="GO" id="GO:0005739">
    <property type="term" value="C:mitochondrion"/>
    <property type="evidence" value="ECO:0007669"/>
    <property type="project" value="TreeGrafter"/>
</dbReference>
<keyword evidence="4" id="KW-0677">Repeat</keyword>
<comment type="subcellular location">
    <subcellularLocation>
        <location evidence="1">Cytoplasm</location>
        <location evidence="1">Cytoskeleton</location>
    </subcellularLocation>
</comment>
<protein>
    <recommendedName>
        <fullName evidence="7">Regulator of microtubule dynamics protein 1</fullName>
    </recommendedName>
    <alternativeName>
        <fullName evidence="8">Protein FAM82B</fullName>
    </alternativeName>
</protein>
<organism evidence="10 11">
    <name type="scientific">Polyplax serrata</name>
    <name type="common">Common mouse louse</name>
    <dbReference type="NCBI Taxonomy" id="468196"/>
    <lineage>
        <taxon>Eukaryota</taxon>
        <taxon>Metazoa</taxon>
        <taxon>Ecdysozoa</taxon>
        <taxon>Arthropoda</taxon>
        <taxon>Hexapoda</taxon>
        <taxon>Insecta</taxon>
        <taxon>Pterygota</taxon>
        <taxon>Neoptera</taxon>
        <taxon>Paraneoptera</taxon>
        <taxon>Psocodea</taxon>
        <taxon>Troctomorpha</taxon>
        <taxon>Phthiraptera</taxon>
        <taxon>Anoplura</taxon>
        <taxon>Polyplacidae</taxon>
        <taxon>Polyplax</taxon>
    </lineage>
</organism>
<evidence type="ECO:0000256" key="2">
    <source>
        <dbReference type="ARBA" id="ARBA00011375"/>
    </source>
</evidence>